<evidence type="ECO:0000313" key="2">
    <source>
        <dbReference type="EMBL" id="RNM14045.1"/>
    </source>
</evidence>
<evidence type="ECO:0000256" key="1">
    <source>
        <dbReference type="SAM" id="MobiDB-lite"/>
    </source>
</evidence>
<dbReference type="RefSeq" id="WP_123223451.1">
    <property type="nucleotide sequence ID" value="NZ_RJSF01000040.1"/>
</dbReference>
<evidence type="ECO:0000313" key="3">
    <source>
        <dbReference type="Proteomes" id="UP000279994"/>
    </source>
</evidence>
<name>A0A3N0GNI5_9ACTN</name>
<organism evidence="2 3">
    <name type="scientific">Nocardioides pocheonensis</name>
    <dbReference type="NCBI Taxonomy" id="661485"/>
    <lineage>
        <taxon>Bacteria</taxon>
        <taxon>Bacillati</taxon>
        <taxon>Actinomycetota</taxon>
        <taxon>Actinomycetes</taxon>
        <taxon>Propionibacteriales</taxon>
        <taxon>Nocardioidaceae</taxon>
        <taxon>Nocardioides</taxon>
    </lineage>
</organism>
<proteinExistence type="predicted"/>
<accession>A0A3N0GNI5</accession>
<protein>
    <submittedName>
        <fullName evidence="2">Uncharacterized protein</fullName>
    </submittedName>
</protein>
<dbReference type="OrthoDB" id="4049570at2"/>
<keyword evidence="3" id="KW-1185">Reference proteome</keyword>
<comment type="caution">
    <text evidence="2">The sequence shown here is derived from an EMBL/GenBank/DDBJ whole genome shotgun (WGS) entry which is preliminary data.</text>
</comment>
<reference evidence="2 3" key="1">
    <citation type="submission" date="2018-11" db="EMBL/GenBank/DDBJ databases">
        <authorList>
            <person name="Li F."/>
        </authorList>
    </citation>
    <scope>NUCLEOTIDE SEQUENCE [LARGE SCALE GENOMIC DNA]</scope>
    <source>
        <strain evidence="2 3">Gsoil 818</strain>
    </source>
</reference>
<dbReference type="Proteomes" id="UP000279994">
    <property type="component" value="Unassembled WGS sequence"/>
</dbReference>
<sequence length="332" mass="35812">MSSGDEEDELTLVVRLVWQVVRKSPFPPPGDHNSWTEAAVIDQAVDLYLHKGAAIVADAKAAAGGDQGHLERRLLKTIRNYMIDVAKSTPVGLMRNRLATMLLRHPDFVRLDDAVNALDGWAPAGSPGAGGELWQGDEDALHEAAASTPVPSGVKFNKSGPPPPLTKQALLDVIAAVFAAAGDCYLPDQTLARVIARRFDEFLDADNRDVSDTTSPADPADIAEYGPADPTTEDQIDQIAAADAADWLWVEFSLEERTIYPFLNIPETTEARIASVVLILGCGEGEAEAILQAMFAKIREHAPTPEFARHLLDELTAIYNREHPDGPPGGTP</sequence>
<dbReference type="EMBL" id="RJSF01000040">
    <property type="protein sequence ID" value="RNM14045.1"/>
    <property type="molecule type" value="Genomic_DNA"/>
</dbReference>
<gene>
    <name evidence="2" type="ORF">EFL26_13995</name>
</gene>
<dbReference type="AlphaFoldDB" id="A0A3N0GNI5"/>
<feature type="region of interest" description="Disordered" evidence="1">
    <location>
        <begin position="207"/>
        <end position="231"/>
    </location>
</feature>